<dbReference type="AlphaFoldDB" id="A0A0K1EQ62"/>
<evidence type="ECO:0000259" key="3">
    <source>
        <dbReference type="PROSITE" id="PS50102"/>
    </source>
</evidence>
<evidence type="ECO:0000313" key="4">
    <source>
        <dbReference type="EMBL" id="AKT42758.1"/>
    </source>
</evidence>
<accession>A0A0K1EQ62</accession>
<dbReference type="PANTHER" id="PTHR48027">
    <property type="entry name" value="HETEROGENEOUS NUCLEAR RIBONUCLEOPROTEIN 87F-RELATED"/>
    <property type="match status" value="1"/>
</dbReference>
<dbReference type="Proteomes" id="UP000067626">
    <property type="component" value="Chromosome"/>
</dbReference>
<sequence length="141" mass="13589">MGTRLYVGNLPFSTTTTTLRDAFADAGEVTDVHIVTDRESGQSRGFGFVTMGSEEQAQKAITTMNGAMFEGRPLRVNEAEQRPPRGGGGGGGGYGGGGGGGGYGGGGYGGGGGGGYGGGGGGGGRGGRGGGRGGRGGGDRY</sequence>
<dbReference type="RefSeq" id="WP_050434335.1">
    <property type="nucleotide sequence ID" value="NZ_CP012159.1"/>
</dbReference>
<dbReference type="InterPro" id="IPR052462">
    <property type="entry name" value="SLIRP/GR-RBP-like"/>
</dbReference>
<dbReference type="STRING" id="52.CMC5_069850"/>
<dbReference type="InterPro" id="IPR048289">
    <property type="entry name" value="RRM2_NsCP33-like"/>
</dbReference>
<evidence type="ECO:0000313" key="5">
    <source>
        <dbReference type="Proteomes" id="UP000067626"/>
    </source>
</evidence>
<evidence type="ECO:0000256" key="1">
    <source>
        <dbReference type="ARBA" id="ARBA00022884"/>
    </source>
</evidence>
<dbReference type="EMBL" id="CP012159">
    <property type="protein sequence ID" value="AKT42758.1"/>
    <property type="molecule type" value="Genomic_DNA"/>
</dbReference>
<dbReference type="InterPro" id="IPR035979">
    <property type="entry name" value="RBD_domain_sf"/>
</dbReference>
<proteinExistence type="predicted"/>
<dbReference type="PROSITE" id="PS50102">
    <property type="entry name" value="RRM"/>
    <property type="match status" value="1"/>
</dbReference>
<dbReference type="SMART" id="SM00360">
    <property type="entry name" value="RRM"/>
    <property type="match status" value="1"/>
</dbReference>
<dbReference type="Gene3D" id="3.30.70.330">
    <property type="match status" value="1"/>
</dbReference>
<name>A0A0K1EQ62_CHOCO</name>
<protein>
    <submittedName>
        <fullName evidence="4">RNA-binding protein</fullName>
    </submittedName>
</protein>
<dbReference type="KEGG" id="ccro:CMC5_069850"/>
<dbReference type="SUPFAM" id="SSF54928">
    <property type="entry name" value="RNA-binding domain, RBD"/>
    <property type="match status" value="1"/>
</dbReference>
<dbReference type="InterPro" id="IPR012677">
    <property type="entry name" value="Nucleotide-bd_a/b_plait_sf"/>
</dbReference>
<feature type="region of interest" description="Disordered" evidence="2">
    <location>
        <begin position="75"/>
        <end position="141"/>
    </location>
</feature>
<feature type="compositionally biased region" description="Gly residues" evidence="2">
    <location>
        <begin position="85"/>
        <end position="141"/>
    </location>
</feature>
<keyword evidence="5" id="KW-1185">Reference proteome</keyword>
<organism evidence="4 5">
    <name type="scientific">Chondromyces crocatus</name>
    <dbReference type="NCBI Taxonomy" id="52"/>
    <lineage>
        <taxon>Bacteria</taxon>
        <taxon>Pseudomonadati</taxon>
        <taxon>Myxococcota</taxon>
        <taxon>Polyangia</taxon>
        <taxon>Polyangiales</taxon>
        <taxon>Polyangiaceae</taxon>
        <taxon>Chondromyces</taxon>
    </lineage>
</organism>
<keyword evidence="1" id="KW-0694">RNA-binding</keyword>
<dbReference type="GO" id="GO:0003723">
    <property type="term" value="F:RNA binding"/>
    <property type="evidence" value="ECO:0007669"/>
    <property type="project" value="UniProtKB-KW"/>
</dbReference>
<gene>
    <name evidence="4" type="ORF">CMC5_069850</name>
</gene>
<dbReference type="CDD" id="cd21608">
    <property type="entry name" value="RRM2_NsCP33_like"/>
    <property type="match status" value="1"/>
</dbReference>
<feature type="domain" description="RRM" evidence="3">
    <location>
        <begin position="3"/>
        <end position="81"/>
    </location>
</feature>
<dbReference type="Pfam" id="PF00076">
    <property type="entry name" value="RRM_1"/>
    <property type="match status" value="1"/>
</dbReference>
<reference evidence="4 5" key="1">
    <citation type="submission" date="2015-07" db="EMBL/GenBank/DDBJ databases">
        <title>Genome analysis of myxobacterium Chondromyces crocatus Cm c5 reveals a high potential for natural compound synthesis and the genetic basis for the loss of fruiting body formation.</title>
        <authorList>
            <person name="Zaburannyi N."/>
            <person name="Bunk B."/>
            <person name="Maier J."/>
            <person name="Overmann J."/>
            <person name="Mueller R."/>
        </authorList>
    </citation>
    <scope>NUCLEOTIDE SEQUENCE [LARGE SCALE GENOMIC DNA]</scope>
    <source>
        <strain evidence="4 5">Cm c5</strain>
    </source>
</reference>
<evidence type="ECO:0000256" key="2">
    <source>
        <dbReference type="SAM" id="MobiDB-lite"/>
    </source>
</evidence>
<dbReference type="InterPro" id="IPR000504">
    <property type="entry name" value="RRM_dom"/>
</dbReference>